<organism evidence="7 8">
    <name type="scientific">Streptomyces formicae</name>
    <dbReference type="NCBI Taxonomy" id="1616117"/>
    <lineage>
        <taxon>Bacteria</taxon>
        <taxon>Bacillati</taxon>
        <taxon>Actinomycetota</taxon>
        <taxon>Actinomycetes</taxon>
        <taxon>Kitasatosporales</taxon>
        <taxon>Streptomycetaceae</taxon>
        <taxon>Streptomyces</taxon>
    </lineage>
</organism>
<reference evidence="7 8" key="1">
    <citation type="submission" date="2017-08" db="EMBL/GenBank/DDBJ databases">
        <title>Complete Genome Sequence of Streptomyces formicae KY5, the formicamycin producer.</title>
        <authorList>
            <person name="Holmes N.A."/>
            <person name="Devine R."/>
            <person name="Qin Z."/>
            <person name="Seipke R.F."/>
            <person name="Wilkinson B."/>
            <person name="Hutchings M.I."/>
        </authorList>
    </citation>
    <scope>NUCLEOTIDE SEQUENCE [LARGE SCALE GENOMIC DNA]</scope>
    <source>
        <strain evidence="7 8">KY5</strain>
    </source>
</reference>
<dbReference type="GO" id="GO:0046983">
    <property type="term" value="F:protein dimerization activity"/>
    <property type="evidence" value="ECO:0007669"/>
    <property type="project" value="InterPro"/>
</dbReference>
<evidence type="ECO:0000259" key="5">
    <source>
        <dbReference type="Pfam" id="PF00891"/>
    </source>
</evidence>
<dbReference type="Gene3D" id="1.10.10.10">
    <property type="entry name" value="Winged helix-like DNA-binding domain superfamily/Winged helix DNA-binding domain"/>
    <property type="match status" value="1"/>
</dbReference>
<keyword evidence="8" id="KW-1185">Reference proteome</keyword>
<dbReference type="PIRSF" id="PIRSF005739">
    <property type="entry name" value="O-mtase"/>
    <property type="match status" value="1"/>
</dbReference>
<dbReference type="InterPro" id="IPR029063">
    <property type="entry name" value="SAM-dependent_MTases_sf"/>
</dbReference>
<keyword evidence="1" id="KW-0489">Methyltransferase</keyword>
<dbReference type="EMBL" id="CP022685">
    <property type="protein sequence ID" value="ATL29094.1"/>
    <property type="molecule type" value="Genomic_DNA"/>
</dbReference>
<keyword evidence="2" id="KW-0808">Transferase</keyword>
<feature type="domain" description="O-methyltransferase dimerisation" evidence="6">
    <location>
        <begin position="26"/>
        <end position="97"/>
    </location>
</feature>
<accession>A0A291QC91</accession>
<dbReference type="SUPFAM" id="SSF53335">
    <property type="entry name" value="S-adenosyl-L-methionine-dependent methyltransferases"/>
    <property type="match status" value="1"/>
</dbReference>
<dbReference type="Gene3D" id="1.10.287.1350">
    <property type="match status" value="1"/>
</dbReference>
<evidence type="ECO:0000256" key="4">
    <source>
        <dbReference type="PIRSR" id="PIRSR005739-1"/>
    </source>
</evidence>
<evidence type="ECO:0000256" key="3">
    <source>
        <dbReference type="ARBA" id="ARBA00022691"/>
    </source>
</evidence>
<dbReference type="InterPro" id="IPR016461">
    <property type="entry name" value="COMT-like"/>
</dbReference>
<sequence length="354" mass="37789">MTADASAPIGLPGGPYDPPHVRVLSLAAAKWVSQPIAVLASLGVADALGDGPRAVEDLAAAVGARPGALGRCLRAAASVGVFAEREDGTYELTPMAGSLRVDAPDSIRNWVLMLNQGPMWDSFGKLEEAVRTGRSAFEVAHGRPLFEHLDKDVEFRGVYESAMGELTSELAGELAPAIDFSGYGTLVDLGGGDGELLGTLLRHCPESRGVLVERPHVVERARVRLAELGVVDRTRLVAGDATEEVPSGGDAYLIKNMLHCFDDATALAVLRRVREAGGEDARLFVIEVVVPPGNGFHWAKLIDIEMLADNDGRERGEDEWRELLGRAGFELERVVPATPPQSVLIARPVRRVGG</sequence>
<dbReference type="AlphaFoldDB" id="A0A291QC91"/>
<protein>
    <submittedName>
        <fullName evidence="7">Uncharacterized protein</fullName>
    </submittedName>
</protein>
<dbReference type="Pfam" id="PF08100">
    <property type="entry name" value="Dimerisation"/>
    <property type="match status" value="1"/>
</dbReference>
<dbReference type="PANTHER" id="PTHR43712:SF2">
    <property type="entry name" value="O-METHYLTRANSFERASE CICE"/>
    <property type="match status" value="1"/>
</dbReference>
<gene>
    <name evidence="7" type="ORF">KY5_4076</name>
</gene>
<dbReference type="InterPro" id="IPR036388">
    <property type="entry name" value="WH-like_DNA-bd_sf"/>
</dbReference>
<dbReference type="KEGG" id="sfk:KY5_4076"/>
<evidence type="ECO:0000256" key="2">
    <source>
        <dbReference type="ARBA" id="ARBA00022679"/>
    </source>
</evidence>
<dbReference type="PANTHER" id="PTHR43712">
    <property type="entry name" value="PUTATIVE (AFU_ORTHOLOGUE AFUA_4G14580)-RELATED"/>
    <property type="match status" value="1"/>
</dbReference>
<feature type="active site" description="Proton acceptor" evidence="4">
    <location>
        <position position="259"/>
    </location>
</feature>
<dbReference type="SUPFAM" id="SSF46785">
    <property type="entry name" value="Winged helix' DNA-binding domain"/>
    <property type="match status" value="1"/>
</dbReference>
<dbReference type="Pfam" id="PF00891">
    <property type="entry name" value="Methyltransf_2"/>
    <property type="match status" value="1"/>
</dbReference>
<evidence type="ECO:0000256" key="1">
    <source>
        <dbReference type="ARBA" id="ARBA00022603"/>
    </source>
</evidence>
<evidence type="ECO:0000313" key="8">
    <source>
        <dbReference type="Proteomes" id="UP000221011"/>
    </source>
</evidence>
<dbReference type="InterPro" id="IPR036390">
    <property type="entry name" value="WH_DNA-bd_sf"/>
</dbReference>
<keyword evidence="3" id="KW-0949">S-adenosyl-L-methionine</keyword>
<dbReference type="GO" id="GO:0008171">
    <property type="term" value="F:O-methyltransferase activity"/>
    <property type="evidence" value="ECO:0007669"/>
    <property type="project" value="InterPro"/>
</dbReference>
<dbReference type="InterPro" id="IPR012967">
    <property type="entry name" value="COMT_dimerisation"/>
</dbReference>
<dbReference type="Proteomes" id="UP000221011">
    <property type="component" value="Chromosome"/>
</dbReference>
<dbReference type="InterPro" id="IPR001077">
    <property type="entry name" value="COMT_C"/>
</dbReference>
<evidence type="ECO:0000259" key="6">
    <source>
        <dbReference type="Pfam" id="PF08100"/>
    </source>
</evidence>
<dbReference type="Gene3D" id="3.40.50.150">
    <property type="entry name" value="Vaccinia Virus protein VP39"/>
    <property type="match status" value="1"/>
</dbReference>
<feature type="domain" description="O-methyltransferase C-terminal" evidence="5">
    <location>
        <begin position="123"/>
        <end position="330"/>
    </location>
</feature>
<proteinExistence type="predicted"/>
<dbReference type="PROSITE" id="PS51683">
    <property type="entry name" value="SAM_OMT_II"/>
    <property type="match status" value="1"/>
</dbReference>
<name>A0A291QC91_9ACTN</name>
<dbReference type="RefSeq" id="WP_159072564.1">
    <property type="nucleotide sequence ID" value="NZ_CP022685.1"/>
</dbReference>
<dbReference type="GO" id="GO:0032259">
    <property type="term" value="P:methylation"/>
    <property type="evidence" value="ECO:0007669"/>
    <property type="project" value="UniProtKB-KW"/>
</dbReference>
<evidence type="ECO:0000313" key="7">
    <source>
        <dbReference type="EMBL" id="ATL29094.1"/>
    </source>
</evidence>